<proteinExistence type="predicted"/>
<organism evidence="2 3">
    <name type="scientific">Tsukamurella paurometabola</name>
    <name type="common">Corynebacterium paurometabolum</name>
    <dbReference type="NCBI Taxonomy" id="2061"/>
    <lineage>
        <taxon>Bacteria</taxon>
        <taxon>Bacillati</taxon>
        <taxon>Actinomycetota</taxon>
        <taxon>Actinomycetes</taxon>
        <taxon>Mycobacteriales</taxon>
        <taxon>Tsukamurellaceae</taxon>
        <taxon>Tsukamurella</taxon>
    </lineage>
</organism>
<feature type="domain" description="Mce/MlaD" evidence="1">
    <location>
        <begin position="45"/>
        <end position="118"/>
    </location>
</feature>
<dbReference type="RefSeq" id="WP_126195743.1">
    <property type="nucleotide sequence ID" value="NZ_CP085954.1"/>
</dbReference>
<dbReference type="Proteomes" id="UP000271626">
    <property type="component" value="Chromosome"/>
</dbReference>
<evidence type="ECO:0000313" key="3">
    <source>
        <dbReference type="Proteomes" id="UP000271626"/>
    </source>
</evidence>
<dbReference type="InterPro" id="IPR003399">
    <property type="entry name" value="Mce/MlaD"/>
</dbReference>
<protein>
    <submittedName>
        <fullName evidence="2">Virulence factor Mce family protein</fullName>
    </submittedName>
</protein>
<sequence>MNRPTLRSRLTRGALLLVVLALGIVGVLRASPSTLPDPTRWSSSGWPLRVEFSNALNLPDRAQVRFNGRSVGTMDSVRLNGDRAVATLTISEPASIPADTTAELRQDTLLGDVYIALVSSPTSAAQPIRAGGLIPLAQSRPPDHIEDLMTSMSGFLGSGGVAQLGNTVQRIDGAFPDDPARTRKITENLATTVRAWAADTASLDEALRSVVGVTGTVAAEHGMLSQYLTPEGLRRWGVISETARVTEVYASLAPLLRNAAPLTPGVRDLAALFTQVVSPLLLLDRPVGGNRPDNLINLRNLIRDTIIPWVEHGPKVNVVKVADGPAVPTEEKAEQTLRAMRMIGAVR</sequence>
<dbReference type="EMBL" id="LR131273">
    <property type="protein sequence ID" value="VDR38489.1"/>
    <property type="molecule type" value="Genomic_DNA"/>
</dbReference>
<gene>
    <name evidence="2" type="ORF">NCTC10741_01610</name>
</gene>
<evidence type="ECO:0000313" key="2">
    <source>
        <dbReference type="EMBL" id="VDR38489.1"/>
    </source>
</evidence>
<accession>A0A3P8JYY0</accession>
<dbReference type="PANTHER" id="PTHR33371">
    <property type="entry name" value="INTERMEMBRANE PHOSPHOLIPID TRANSPORT SYSTEM BINDING PROTEIN MLAD-RELATED"/>
    <property type="match status" value="1"/>
</dbReference>
<reference evidence="2 3" key="1">
    <citation type="submission" date="2018-12" db="EMBL/GenBank/DDBJ databases">
        <authorList>
            <consortium name="Pathogen Informatics"/>
        </authorList>
    </citation>
    <scope>NUCLEOTIDE SEQUENCE [LARGE SCALE GENOMIC DNA]</scope>
    <source>
        <strain evidence="2 3">NCTC10741</strain>
    </source>
</reference>
<dbReference type="GO" id="GO:0005576">
    <property type="term" value="C:extracellular region"/>
    <property type="evidence" value="ECO:0007669"/>
    <property type="project" value="TreeGrafter"/>
</dbReference>
<dbReference type="PANTHER" id="PTHR33371:SF15">
    <property type="entry name" value="LIPOPROTEIN LPRN"/>
    <property type="match status" value="1"/>
</dbReference>
<dbReference type="OrthoDB" id="4368973at2"/>
<dbReference type="Pfam" id="PF02470">
    <property type="entry name" value="MlaD"/>
    <property type="match status" value="1"/>
</dbReference>
<name>A0A3P8JYY0_TSUPA</name>
<evidence type="ECO:0000259" key="1">
    <source>
        <dbReference type="Pfam" id="PF02470"/>
    </source>
</evidence>
<dbReference type="AlphaFoldDB" id="A0A3P8JYY0"/>
<dbReference type="InterPro" id="IPR052336">
    <property type="entry name" value="MlaD_Phospholipid_Transporter"/>
</dbReference>